<feature type="domain" description="Transposase IS66 central" evidence="1">
    <location>
        <begin position="3"/>
        <end position="38"/>
    </location>
</feature>
<evidence type="ECO:0000313" key="4">
    <source>
        <dbReference type="Proteomes" id="UP000183670"/>
    </source>
</evidence>
<dbReference type="PANTHER" id="PTHR33678">
    <property type="entry name" value="BLL1576 PROTEIN"/>
    <property type="match status" value="1"/>
</dbReference>
<dbReference type="InterPro" id="IPR052344">
    <property type="entry name" value="Transposase-related"/>
</dbReference>
<dbReference type="EMBL" id="FMYE01000094">
    <property type="protein sequence ID" value="SDB79609.1"/>
    <property type="molecule type" value="Genomic_DNA"/>
</dbReference>
<sequence length="93" mass="11079">IFNYGDTYLDNNMVERMNRYISLSRKNSLFFGSHKGAERGAILYTIALTCRMHKVNLFEYLTDVINRTAEWQPNTPIEKYRELLPDRWEKAND</sequence>
<dbReference type="Proteomes" id="UP000183670">
    <property type="component" value="Unassembled WGS sequence"/>
</dbReference>
<dbReference type="PANTHER" id="PTHR33678:SF1">
    <property type="entry name" value="BLL1576 PROTEIN"/>
    <property type="match status" value="1"/>
</dbReference>
<accession>A0A1G6GCF9</accession>
<dbReference type="InterPro" id="IPR004291">
    <property type="entry name" value="Transposase_IS66_central"/>
</dbReference>
<dbReference type="InterPro" id="IPR039552">
    <property type="entry name" value="IS66_C"/>
</dbReference>
<dbReference type="AlphaFoldDB" id="A0A1G6GCF9"/>
<dbReference type="Pfam" id="PF03050">
    <property type="entry name" value="DDE_Tnp_IS66"/>
    <property type="match status" value="1"/>
</dbReference>
<organism evidence="3 4">
    <name type="scientific">Bacteroides ovatus</name>
    <dbReference type="NCBI Taxonomy" id="28116"/>
    <lineage>
        <taxon>Bacteria</taxon>
        <taxon>Pseudomonadati</taxon>
        <taxon>Bacteroidota</taxon>
        <taxon>Bacteroidia</taxon>
        <taxon>Bacteroidales</taxon>
        <taxon>Bacteroidaceae</taxon>
        <taxon>Bacteroides</taxon>
    </lineage>
</organism>
<evidence type="ECO:0000259" key="2">
    <source>
        <dbReference type="Pfam" id="PF13817"/>
    </source>
</evidence>
<proteinExistence type="predicted"/>
<feature type="non-terminal residue" evidence="3">
    <location>
        <position position="1"/>
    </location>
</feature>
<dbReference type="RefSeq" id="WP_139165047.1">
    <property type="nucleotide sequence ID" value="NZ_FMYE01000094.1"/>
</dbReference>
<evidence type="ECO:0000259" key="1">
    <source>
        <dbReference type="Pfam" id="PF03050"/>
    </source>
</evidence>
<protein>
    <submittedName>
        <fullName evidence="3">IS66 C-terminal element</fullName>
    </submittedName>
</protein>
<name>A0A1G6GCF9_BACOV</name>
<evidence type="ECO:0000313" key="3">
    <source>
        <dbReference type="EMBL" id="SDB79609.1"/>
    </source>
</evidence>
<dbReference type="Pfam" id="PF13817">
    <property type="entry name" value="DDE_Tnp_IS66_C"/>
    <property type="match status" value="1"/>
</dbReference>
<reference evidence="3 4" key="1">
    <citation type="submission" date="2016-10" db="EMBL/GenBank/DDBJ databases">
        <authorList>
            <person name="de Groot N.N."/>
        </authorList>
    </citation>
    <scope>NUCLEOTIDE SEQUENCE [LARGE SCALE GENOMIC DNA]</scope>
    <source>
        <strain evidence="3 4">NLAE-zl-C500</strain>
    </source>
</reference>
<gene>
    <name evidence="3" type="ORF">SAMN05192581_10946</name>
</gene>
<feature type="domain" description="Transposase IS66 C-terminal" evidence="2">
    <location>
        <begin position="47"/>
        <end position="85"/>
    </location>
</feature>